<protein>
    <recommendedName>
        <fullName evidence="2">RING-type E3 ubiquitin transferase</fullName>
        <ecNumber evidence="2">2.3.2.27</ecNumber>
    </recommendedName>
</protein>
<keyword evidence="6" id="KW-0833">Ubl conjugation pathway</keyword>
<evidence type="ECO:0000256" key="4">
    <source>
        <dbReference type="ARBA" id="ARBA00022723"/>
    </source>
</evidence>
<dbReference type="Pfam" id="PF26192">
    <property type="entry name" value="RNF157-like_N"/>
    <property type="match status" value="1"/>
</dbReference>
<dbReference type="Proteomes" id="UP001642360">
    <property type="component" value="Unassembled WGS sequence"/>
</dbReference>
<dbReference type="EC" id="2.3.2.27" evidence="2"/>
<feature type="region of interest" description="Disordered" evidence="8">
    <location>
        <begin position="1"/>
        <end position="68"/>
    </location>
</feature>
<keyword evidence="11" id="KW-1185">Reference proteome</keyword>
<name>A0ABC8SXR3_9AQUA</name>
<dbReference type="InterPro" id="IPR045194">
    <property type="entry name" value="MGRN1/RNF157-like"/>
</dbReference>
<accession>A0ABC8SXR3</accession>
<feature type="compositionally biased region" description="Low complexity" evidence="8">
    <location>
        <begin position="13"/>
        <end position="37"/>
    </location>
</feature>
<evidence type="ECO:0000256" key="8">
    <source>
        <dbReference type="SAM" id="MobiDB-lite"/>
    </source>
</evidence>
<evidence type="ECO:0000313" key="10">
    <source>
        <dbReference type="EMBL" id="CAK9161899.1"/>
    </source>
</evidence>
<dbReference type="EMBL" id="CAUOFW020003758">
    <property type="protein sequence ID" value="CAK9161899.1"/>
    <property type="molecule type" value="Genomic_DNA"/>
</dbReference>
<evidence type="ECO:0000259" key="9">
    <source>
        <dbReference type="Pfam" id="PF26192"/>
    </source>
</evidence>
<feature type="region of interest" description="Disordered" evidence="8">
    <location>
        <begin position="216"/>
        <end position="253"/>
    </location>
</feature>
<feature type="domain" description="MGRN1/RNF157-like N-terminal" evidence="9">
    <location>
        <begin position="135"/>
        <end position="167"/>
    </location>
</feature>
<evidence type="ECO:0000256" key="3">
    <source>
        <dbReference type="ARBA" id="ARBA00022679"/>
    </source>
</evidence>
<evidence type="ECO:0000256" key="5">
    <source>
        <dbReference type="ARBA" id="ARBA00022771"/>
    </source>
</evidence>
<gene>
    <name evidence="10" type="ORF">ILEXP_LOCUS30725</name>
</gene>
<dbReference type="PANTHER" id="PTHR22996">
    <property type="entry name" value="MAHOGUNIN"/>
    <property type="match status" value="1"/>
</dbReference>
<evidence type="ECO:0000313" key="11">
    <source>
        <dbReference type="Proteomes" id="UP001642360"/>
    </source>
</evidence>
<dbReference type="GO" id="GO:0008270">
    <property type="term" value="F:zinc ion binding"/>
    <property type="evidence" value="ECO:0007669"/>
    <property type="project" value="UniProtKB-KW"/>
</dbReference>
<reference evidence="10 11" key="1">
    <citation type="submission" date="2024-02" db="EMBL/GenBank/DDBJ databases">
        <authorList>
            <person name="Vignale AGUSTIN F."/>
            <person name="Sosa J E."/>
            <person name="Modenutti C."/>
        </authorList>
    </citation>
    <scope>NUCLEOTIDE SEQUENCE [LARGE SCALE GENOMIC DNA]</scope>
</reference>
<keyword evidence="7" id="KW-0862">Zinc</keyword>
<proteinExistence type="predicted"/>
<keyword evidence="3" id="KW-0808">Transferase</keyword>
<dbReference type="AlphaFoldDB" id="A0ABC8SXR3"/>
<comment type="caution">
    <text evidence="10">The sequence shown here is derived from an EMBL/GenBank/DDBJ whole genome shotgun (WGS) entry which is preliminary data.</text>
</comment>
<evidence type="ECO:0000256" key="7">
    <source>
        <dbReference type="ARBA" id="ARBA00022833"/>
    </source>
</evidence>
<comment type="catalytic activity">
    <reaction evidence="1">
        <text>S-ubiquitinyl-[E2 ubiquitin-conjugating enzyme]-L-cysteine + [acceptor protein]-L-lysine = [E2 ubiquitin-conjugating enzyme]-L-cysteine + N(6)-ubiquitinyl-[acceptor protein]-L-lysine.</text>
        <dbReference type="EC" id="2.3.2.27"/>
    </reaction>
</comment>
<dbReference type="GO" id="GO:0061630">
    <property type="term" value="F:ubiquitin protein ligase activity"/>
    <property type="evidence" value="ECO:0007669"/>
    <property type="project" value="UniProtKB-EC"/>
</dbReference>
<evidence type="ECO:0000256" key="6">
    <source>
        <dbReference type="ARBA" id="ARBA00022786"/>
    </source>
</evidence>
<dbReference type="PANTHER" id="PTHR22996:SF4">
    <property type="entry name" value="E3 UBIQUITIN-PROTEIN LIGASE LUL4-RELATED"/>
    <property type="match status" value="1"/>
</dbReference>
<organism evidence="10 11">
    <name type="scientific">Ilex paraguariensis</name>
    <name type="common">yerba mate</name>
    <dbReference type="NCBI Taxonomy" id="185542"/>
    <lineage>
        <taxon>Eukaryota</taxon>
        <taxon>Viridiplantae</taxon>
        <taxon>Streptophyta</taxon>
        <taxon>Embryophyta</taxon>
        <taxon>Tracheophyta</taxon>
        <taxon>Spermatophyta</taxon>
        <taxon>Magnoliopsida</taxon>
        <taxon>eudicotyledons</taxon>
        <taxon>Gunneridae</taxon>
        <taxon>Pentapetalae</taxon>
        <taxon>asterids</taxon>
        <taxon>campanulids</taxon>
        <taxon>Aquifoliales</taxon>
        <taxon>Aquifoliaceae</taxon>
        <taxon>Ilex</taxon>
    </lineage>
</organism>
<sequence>MGISFGTNRRRNNNYYQNPHYPPSQLLSSSSSSSYPYAPGPSYPTHPPPPPNPYATHPPPPPPPPPPIYNSYHYPNGYGTSNYTNLPMGRSNYGPFYAHQQNGWIGVRPPLVAPPPLTPPPYVEHQNAKKVRNDVNVHKDTLRLEVDEQNPDNHLISFVFDALFDGRHKRRKNQPMRQTPRALASTSVVVSLSLVDIETAPVLIWGDRYHPGQSLNLRGSQGGISPHQARTGGKLDQSVAQSTRGNGSEGRVR</sequence>
<dbReference type="InterPro" id="IPR058981">
    <property type="entry name" value="MGRN1/RNF157-like_N"/>
</dbReference>
<evidence type="ECO:0000256" key="1">
    <source>
        <dbReference type="ARBA" id="ARBA00000900"/>
    </source>
</evidence>
<evidence type="ECO:0000256" key="2">
    <source>
        <dbReference type="ARBA" id="ARBA00012483"/>
    </source>
</evidence>
<keyword evidence="4" id="KW-0479">Metal-binding</keyword>
<keyword evidence="5" id="KW-0863">Zinc-finger</keyword>
<feature type="compositionally biased region" description="Pro residues" evidence="8">
    <location>
        <begin position="38"/>
        <end position="68"/>
    </location>
</feature>